<dbReference type="STRING" id="45067.Llan_2357"/>
<dbReference type="GO" id="GO:0005829">
    <property type="term" value="C:cytosol"/>
    <property type="evidence" value="ECO:0007669"/>
    <property type="project" value="TreeGrafter"/>
</dbReference>
<dbReference type="eggNOG" id="COG3079">
    <property type="taxonomic scope" value="Bacteria"/>
</dbReference>
<dbReference type="PANTHER" id="PTHR37528">
    <property type="entry name" value="UPF0149 PROTEIN YGFB"/>
    <property type="match status" value="1"/>
</dbReference>
<protein>
    <recommendedName>
        <fullName evidence="4">YecA family protein</fullName>
    </recommendedName>
</protein>
<dbReference type="PATRIC" id="fig|45067.4.peg.2476"/>
<dbReference type="PANTHER" id="PTHR37528:SF1">
    <property type="entry name" value="UPF0149 PROTEIN YGFB"/>
    <property type="match status" value="1"/>
</dbReference>
<dbReference type="AlphaFoldDB" id="A0A0W0VF95"/>
<name>A0A0W0VF95_9GAMM</name>
<dbReference type="SUPFAM" id="SSF101327">
    <property type="entry name" value="YgfB-like"/>
    <property type="match status" value="1"/>
</dbReference>
<dbReference type="Gene3D" id="1.20.120.740">
    <property type="entry name" value="YgfB uncharacterised protein family UPF0149, PF03695"/>
    <property type="match status" value="1"/>
</dbReference>
<dbReference type="NCBIfam" id="TIGR02292">
    <property type="entry name" value="ygfB_yecA"/>
    <property type="match status" value="1"/>
</dbReference>
<dbReference type="Pfam" id="PF03695">
    <property type="entry name" value="UPF0149"/>
    <property type="match status" value="1"/>
</dbReference>
<proteinExistence type="inferred from homology"/>
<accession>A0A0W0VF95</accession>
<comment type="caution">
    <text evidence="2">The sequence shown here is derived from an EMBL/GenBank/DDBJ whole genome shotgun (WGS) entry which is preliminary data.</text>
</comment>
<comment type="similarity">
    <text evidence="1">Belongs to the UPF0149 family.</text>
</comment>
<dbReference type="EMBL" id="LNYI01000057">
    <property type="protein sequence ID" value="KTD18754.1"/>
    <property type="molecule type" value="Genomic_DNA"/>
</dbReference>
<keyword evidence="3" id="KW-1185">Reference proteome</keyword>
<dbReference type="InterPro" id="IPR011978">
    <property type="entry name" value="YgfB-like"/>
</dbReference>
<evidence type="ECO:0008006" key="4">
    <source>
        <dbReference type="Google" id="ProtNLM"/>
    </source>
</evidence>
<evidence type="ECO:0000256" key="1">
    <source>
        <dbReference type="ARBA" id="ARBA00038308"/>
    </source>
</evidence>
<reference evidence="2 3" key="1">
    <citation type="submission" date="2015-11" db="EMBL/GenBank/DDBJ databases">
        <title>Genomic analysis of 38 Legionella species identifies large and diverse effector repertoires.</title>
        <authorList>
            <person name="Burstein D."/>
            <person name="Amaro F."/>
            <person name="Zusman T."/>
            <person name="Lifshitz Z."/>
            <person name="Cohen O."/>
            <person name="Gilbert J.A."/>
            <person name="Pupko T."/>
            <person name="Shuman H.A."/>
            <person name="Segal G."/>
        </authorList>
    </citation>
    <scope>NUCLEOTIDE SEQUENCE [LARGE SCALE GENOMIC DNA]</scope>
    <source>
        <strain evidence="2 3">ATCC 49751</strain>
    </source>
</reference>
<gene>
    <name evidence="2" type="ORF">Llan_2357</name>
</gene>
<sequence>MNFWLAIVNQLLLTIFNNELIMPMENQGLHLPSYQTFMDNISILSLPISGSELHGVMCGYICAGASTAGEDYLRALIVKKKKDDATRAAALAMFDVFSISQQQLANFDFEFQLLLPDEEESLATRAQAFSEWCEGFTQGMTLAGISYEQLQEEESQEALQHMLEFAQLDYESLEVGEEDEKALTEVSEYARMAVLRIYGDLLDDAKQRGGSSSKTAH</sequence>
<evidence type="ECO:0000313" key="3">
    <source>
        <dbReference type="Proteomes" id="UP000054869"/>
    </source>
</evidence>
<dbReference type="Proteomes" id="UP000054869">
    <property type="component" value="Unassembled WGS sequence"/>
</dbReference>
<dbReference type="InterPro" id="IPR036255">
    <property type="entry name" value="YgfB-like_sf"/>
</dbReference>
<evidence type="ECO:0000313" key="2">
    <source>
        <dbReference type="EMBL" id="KTD18754.1"/>
    </source>
</evidence>
<organism evidence="2 3">
    <name type="scientific">Legionella lansingensis</name>
    <dbReference type="NCBI Taxonomy" id="45067"/>
    <lineage>
        <taxon>Bacteria</taxon>
        <taxon>Pseudomonadati</taxon>
        <taxon>Pseudomonadota</taxon>
        <taxon>Gammaproteobacteria</taxon>
        <taxon>Legionellales</taxon>
        <taxon>Legionellaceae</taxon>
        <taxon>Legionella</taxon>
    </lineage>
</organism>